<accession>A0ABQ2W010</accession>
<dbReference type="EMBL" id="BMTF01000011">
    <property type="protein sequence ID" value="GGV87336.1"/>
    <property type="molecule type" value="Genomic_DNA"/>
</dbReference>
<dbReference type="Proteomes" id="UP000660675">
    <property type="component" value="Unassembled WGS sequence"/>
</dbReference>
<evidence type="ECO:0000313" key="2">
    <source>
        <dbReference type="EMBL" id="GGV87336.1"/>
    </source>
</evidence>
<name>A0ABQ2W010_9ACTN</name>
<protein>
    <submittedName>
        <fullName evidence="2">Uncharacterized protein</fullName>
    </submittedName>
</protein>
<evidence type="ECO:0000313" key="3">
    <source>
        <dbReference type="Proteomes" id="UP000660675"/>
    </source>
</evidence>
<proteinExistence type="predicted"/>
<sequence length="326" mass="37621">MIKTDLLHSRVDAASTLAVMREVEYRSSGVPLEEYELTRGDHRRQKQSKEISEWARRQVEEDYAKCRADPERAERRRQAFENVAKLMQSFKKADHEIMRWRVRLYCGHIIETEAHYTYPDPLSAGSYGRRCSECGKDRQTIVGFEPSSWVRIPRFDHTPSERLRFVLSGGQPHRASESADTPGHSLEEQLAEISQEVTLRGEAAERRRQDEIEAARQKRIRWEAAMEEARIRYAEAYCIRHLEAQEAAWRHATGLTEYVSAVRVRVEAMPPGQARTDAEAWISWAATTVERLDPLSSPPRLPDVPEPRADDLRPFLGHWSPYGPTS</sequence>
<reference evidence="3" key="1">
    <citation type="journal article" date="2019" name="Int. J. Syst. Evol. Microbiol.">
        <title>The Global Catalogue of Microorganisms (GCM) 10K type strain sequencing project: providing services to taxonomists for standard genome sequencing and annotation.</title>
        <authorList>
            <consortium name="The Broad Institute Genomics Platform"/>
            <consortium name="The Broad Institute Genome Sequencing Center for Infectious Disease"/>
            <person name="Wu L."/>
            <person name="Ma J."/>
        </authorList>
    </citation>
    <scope>NUCLEOTIDE SEQUENCE [LARGE SCALE GENOMIC DNA]</scope>
    <source>
        <strain evidence="3">JCM 4376</strain>
    </source>
</reference>
<comment type="caution">
    <text evidence="2">The sequence shown here is derived from an EMBL/GenBank/DDBJ whole genome shotgun (WGS) entry which is preliminary data.</text>
</comment>
<gene>
    <name evidence="2" type="ORF">GCM10015535_36870</name>
</gene>
<feature type="region of interest" description="Disordered" evidence="1">
    <location>
        <begin position="294"/>
        <end position="326"/>
    </location>
</feature>
<organism evidence="2 3">
    <name type="scientific">Streptomyces gelaticus</name>
    <dbReference type="NCBI Taxonomy" id="285446"/>
    <lineage>
        <taxon>Bacteria</taxon>
        <taxon>Bacillati</taxon>
        <taxon>Actinomycetota</taxon>
        <taxon>Actinomycetes</taxon>
        <taxon>Kitasatosporales</taxon>
        <taxon>Streptomycetaceae</taxon>
        <taxon>Streptomyces</taxon>
    </lineage>
</organism>
<feature type="compositionally biased region" description="Basic and acidic residues" evidence="1">
    <location>
        <begin position="303"/>
        <end position="313"/>
    </location>
</feature>
<keyword evidence="3" id="KW-1185">Reference proteome</keyword>
<evidence type="ECO:0000256" key="1">
    <source>
        <dbReference type="SAM" id="MobiDB-lite"/>
    </source>
</evidence>